<reference evidence="12" key="1">
    <citation type="submission" date="2020-06" db="EMBL/GenBank/DDBJ databases">
        <title>Draft genomic sequence of Geomonas sp. Red330.</title>
        <authorList>
            <person name="Itoh H."/>
            <person name="Zhenxing X."/>
            <person name="Ushijima N."/>
            <person name="Masuda Y."/>
            <person name="Shiratori Y."/>
            <person name="Senoo K."/>
        </authorList>
    </citation>
    <scope>NUCLEOTIDE SEQUENCE [LARGE SCALE GENOMIC DNA]</scope>
    <source>
        <strain evidence="12">Red330</strain>
    </source>
</reference>
<dbReference type="SMART" id="SM00065">
    <property type="entry name" value="GAF"/>
    <property type="match status" value="1"/>
</dbReference>
<dbReference type="CDD" id="cd00075">
    <property type="entry name" value="HATPase"/>
    <property type="match status" value="1"/>
</dbReference>
<evidence type="ECO:0000256" key="3">
    <source>
        <dbReference type="ARBA" id="ARBA00022553"/>
    </source>
</evidence>
<evidence type="ECO:0000256" key="9">
    <source>
        <dbReference type="SAM" id="Coils"/>
    </source>
</evidence>
<dbReference type="CDD" id="cd00082">
    <property type="entry name" value="HisKA"/>
    <property type="match status" value="1"/>
</dbReference>
<accession>A0A6V8MFI4</accession>
<dbReference type="SUPFAM" id="SSF55781">
    <property type="entry name" value="GAF domain-like"/>
    <property type="match status" value="2"/>
</dbReference>
<keyword evidence="8" id="KW-0902">Two-component regulatory system</keyword>
<dbReference type="Pfam" id="PF01590">
    <property type="entry name" value="GAF"/>
    <property type="match status" value="1"/>
</dbReference>
<keyword evidence="4" id="KW-0808">Transferase</keyword>
<dbReference type="EC" id="2.7.13.3" evidence="2"/>
<dbReference type="PROSITE" id="PS50109">
    <property type="entry name" value="HIS_KIN"/>
    <property type="match status" value="1"/>
</dbReference>
<evidence type="ECO:0000313" key="12">
    <source>
        <dbReference type="Proteomes" id="UP000556026"/>
    </source>
</evidence>
<evidence type="ECO:0000259" key="10">
    <source>
        <dbReference type="PROSITE" id="PS50109"/>
    </source>
</evidence>
<evidence type="ECO:0000313" key="11">
    <source>
        <dbReference type="EMBL" id="GFO58750.1"/>
    </source>
</evidence>
<comment type="caution">
    <text evidence="11">The sequence shown here is derived from an EMBL/GenBank/DDBJ whole genome shotgun (WGS) entry which is preliminary data.</text>
</comment>
<dbReference type="SUPFAM" id="SSF47384">
    <property type="entry name" value="Homodimeric domain of signal transducing histidine kinase"/>
    <property type="match status" value="1"/>
</dbReference>
<dbReference type="PRINTS" id="PR00344">
    <property type="entry name" value="BCTRLSENSOR"/>
</dbReference>
<dbReference type="PANTHER" id="PTHR43065:SF10">
    <property type="entry name" value="PEROXIDE STRESS-ACTIVATED HISTIDINE KINASE MAK3"/>
    <property type="match status" value="1"/>
</dbReference>
<evidence type="ECO:0000256" key="6">
    <source>
        <dbReference type="ARBA" id="ARBA00022777"/>
    </source>
</evidence>
<keyword evidence="5" id="KW-0547">Nucleotide-binding</keyword>
<dbReference type="SUPFAM" id="SSF55874">
    <property type="entry name" value="ATPase domain of HSP90 chaperone/DNA topoisomerase II/histidine kinase"/>
    <property type="match status" value="1"/>
</dbReference>
<dbReference type="Gene3D" id="3.30.450.40">
    <property type="match status" value="2"/>
</dbReference>
<dbReference type="GO" id="GO:0000155">
    <property type="term" value="F:phosphorelay sensor kinase activity"/>
    <property type="evidence" value="ECO:0007669"/>
    <property type="project" value="InterPro"/>
</dbReference>
<feature type="coiled-coil region" evidence="9">
    <location>
        <begin position="521"/>
        <end position="548"/>
    </location>
</feature>
<comment type="catalytic activity">
    <reaction evidence="1">
        <text>ATP + protein L-histidine = ADP + protein N-phospho-L-histidine.</text>
        <dbReference type="EC" id="2.7.13.3"/>
    </reaction>
</comment>
<evidence type="ECO:0000256" key="5">
    <source>
        <dbReference type="ARBA" id="ARBA00022741"/>
    </source>
</evidence>
<evidence type="ECO:0000256" key="1">
    <source>
        <dbReference type="ARBA" id="ARBA00000085"/>
    </source>
</evidence>
<sequence length="768" mass="82536">MAVRSGQNLLEEALRVATATRRSHPARLTCLLRLAARTYGLASATLFLPDHQKNALTRRYGSDLAPAGTRCLIPFGSGLAGGAALTLTEQTASHQELHPEEAPSREAELTRAFPLLNGRELAAVVSLSGTSQTLTPARAGLRPLMPLFLGVVTSLYQEEAAERDRRRLALVSAVGNLLSSPLPPGQLITRFLRLVTGGGLAVCAVARLEADDKGKPRLFRVCRSEARLSVEGLLSREQSLALRVLASEAPCSEGAAPGDPSRLCAFGTPLGSNGKTLGTLCLFAPGELLAPDYAGFLETLARLVASALAEAVSSERITSFLGENEKKLKELSLLYRMSNTMLSTIKLNKLIHLTLTALTSAPTSLFDRAMLFLSNERSGVLQGMLGVTCESAPALASPRNGGNDLFSSRWDISEEAMATQRDSEFNRQVMGKRLELDATRNIASQAVLERRLIYVPGELEGEPDELHPGRSTAYAASPLIAHGQAVGAVLVDNALSRAPITQEDLRFLQLFANQAGMAIENSILYNKVEDANRQISEAQESLLQKERLAAIGEMAAGIAHELKGPLVSIGGFAARLTRKLPPETSEWSCADLIVREVLRLESVLSEILHYSKRPTICYTCCNLSDIVKESLAVVAPQVEEKEIGVTTRYSRKKLGLQGDCQQLKQVFINLLLNSLDAMDKGGKLAVVVAPDRLEGKEAVCVRIADTGGGIPVEALANIFTPFYTTKENGTGLGLPIANRIITNHGGKIQLFNKPGVGAEFKILLPMEG</sequence>
<name>A0A6V8MFI4_9BACT</name>
<organism evidence="11 12">
    <name type="scientific">Geomonas silvestris</name>
    <dbReference type="NCBI Taxonomy" id="2740184"/>
    <lineage>
        <taxon>Bacteria</taxon>
        <taxon>Pseudomonadati</taxon>
        <taxon>Thermodesulfobacteriota</taxon>
        <taxon>Desulfuromonadia</taxon>
        <taxon>Geobacterales</taxon>
        <taxon>Geobacteraceae</taxon>
        <taxon>Geomonas</taxon>
    </lineage>
</organism>
<gene>
    <name evidence="11" type="ORF">GMST_10750</name>
</gene>
<dbReference type="SMART" id="SM00387">
    <property type="entry name" value="HATPase_c"/>
    <property type="match status" value="1"/>
</dbReference>
<dbReference type="InterPro" id="IPR003594">
    <property type="entry name" value="HATPase_dom"/>
</dbReference>
<keyword evidence="7" id="KW-0067">ATP-binding</keyword>
<dbReference type="InterPro" id="IPR003661">
    <property type="entry name" value="HisK_dim/P_dom"/>
</dbReference>
<dbReference type="Proteomes" id="UP000556026">
    <property type="component" value="Unassembled WGS sequence"/>
</dbReference>
<evidence type="ECO:0000256" key="2">
    <source>
        <dbReference type="ARBA" id="ARBA00012438"/>
    </source>
</evidence>
<dbReference type="Pfam" id="PF02518">
    <property type="entry name" value="HATPase_c"/>
    <property type="match status" value="1"/>
</dbReference>
<keyword evidence="12" id="KW-1185">Reference proteome</keyword>
<dbReference type="AlphaFoldDB" id="A0A6V8MFI4"/>
<feature type="domain" description="Histidine kinase" evidence="10">
    <location>
        <begin position="557"/>
        <end position="768"/>
    </location>
</feature>
<evidence type="ECO:0000256" key="7">
    <source>
        <dbReference type="ARBA" id="ARBA00022840"/>
    </source>
</evidence>
<dbReference type="Gene3D" id="3.30.565.10">
    <property type="entry name" value="Histidine kinase-like ATPase, C-terminal domain"/>
    <property type="match status" value="1"/>
</dbReference>
<keyword evidence="6" id="KW-0418">Kinase</keyword>
<dbReference type="PANTHER" id="PTHR43065">
    <property type="entry name" value="SENSOR HISTIDINE KINASE"/>
    <property type="match status" value="1"/>
</dbReference>
<dbReference type="InterPro" id="IPR029016">
    <property type="entry name" value="GAF-like_dom_sf"/>
</dbReference>
<dbReference type="SMART" id="SM00388">
    <property type="entry name" value="HisKA"/>
    <property type="match status" value="1"/>
</dbReference>
<evidence type="ECO:0000256" key="8">
    <source>
        <dbReference type="ARBA" id="ARBA00023012"/>
    </source>
</evidence>
<dbReference type="InterPro" id="IPR003018">
    <property type="entry name" value="GAF"/>
</dbReference>
<dbReference type="Pfam" id="PF00512">
    <property type="entry name" value="HisKA"/>
    <property type="match status" value="1"/>
</dbReference>
<proteinExistence type="predicted"/>
<protein>
    <recommendedName>
        <fullName evidence="2">histidine kinase</fullName>
        <ecNumber evidence="2">2.7.13.3</ecNumber>
    </recommendedName>
</protein>
<evidence type="ECO:0000256" key="4">
    <source>
        <dbReference type="ARBA" id="ARBA00022679"/>
    </source>
</evidence>
<dbReference type="Gene3D" id="1.10.287.130">
    <property type="match status" value="1"/>
</dbReference>
<dbReference type="RefSeq" id="WP_183353599.1">
    <property type="nucleotide sequence ID" value="NZ_BLXX01000002.1"/>
</dbReference>
<dbReference type="InterPro" id="IPR036890">
    <property type="entry name" value="HATPase_C_sf"/>
</dbReference>
<dbReference type="InterPro" id="IPR036097">
    <property type="entry name" value="HisK_dim/P_sf"/>
</dbReference>
<dbReference type="InterPro" id="IPR004358">
    <property type="entry name" value="Sig_transdc_His_kin-like_C"/>
</dbReference>
<keyword evidence="9" id="KW-0175">Coiled coil</keyword>
<dbReference type="InterPro" id="IPR005467">
    <property type="entry name" value="His_kinase_dom"/>
</dbReference>
<keyword evidence="3" id="KW-0597">Phosphoprotein</keyword>
<dbReference type="EMBL" id="BLXX01000002">
    <property type="protein sequence ID" value="GFO58750.1"/>
    <property type="molecule type" value="Genomic_DNA"/>
</dbReference>
<dbReference type="GO" id="GO:0005524">
    <property type="term" value="F:ATP binding"/>
    <property type="evidence" value="ECO:0007669"/>
    <property type="project" value="UniProtKB-KW"/>
</dbReference>